<proteinExistence type="predicted"/>
<feature type="coiled-coil region" evidence="1">
    <location>
        <begin position="35"/>
        <end position="186"/>
    </location>
</feature>
<reference evidence="2" key="1">
    <citation type="journal article" date="2016" name="Gigascience">
        <title>De novo construction of an expanded transcriptome assembly for the western tarnished plant bug, Lygus hesperus.</title>
        <authorList>
            <person name="Tassone E.E."/>
            <person name="Geib S.M."/>
            <person name="Hall B."/>
            <person name="Fabrick J.A."/>
            <person name="Brent C.S."/>
            <person name="Hull J.J."/>
        </authorList>
    </citation>
    <scope>NUCLEOTIDE SEQUENCE</scope>
</reference>
<sequence length="320" mass="37205">MLEKQKYSELVVKQTELSDRMMKLEQCTIEMTDEMLRVTNEKRTLEFRILELEKNIKLFEEEKSNMIKEKDDLVEIVKRQWDDRELLTNQIESQQEEIAELKQMKDDRFEEDKAICQAELQNEVFALQQNLEGTQKHAIDLQSRNDELVFKLNSAEAEITANEVEKDRQERNLEELVEKLSSLETKYGIYKPVATASALFHTSKSGTAILDDSIRLHQPFDVGDHTAQLQTAKHEAVRNRNDVEDNFLESTLAKFEPDRQRTIGRAVLKTSKIKSSSWLSALPLKKQNFDMSPYEFHDALAVRYKRKPVGMPTTCDGCGW</sequence>
<name>A0A146M6X2_LYGHE</name>
<gene>
    <name evidence="2" type="ORF">g.56729</name>
</gene>
<organism evidence="2">
    <name type="scientific">Lygus hesperus</name>
    <name type="common">Western plant bug</name>
    <dbReference type="NCBI Taxonomy" id="30085"/>
    <lineage>
        <taxon>Eukaryota</taxon>
        <taxon>Metazoa</taxon>
        <taxon>Ecdysozoa</taxon>
        <taxon>Arthropoda</taxon>
        <taxon>Hexapoda</taxon>
        <taxon>Insecta</taxon>
        <taxon>Pterygota</taxon>
        <taxon>Neoptera</taxon>
        <taxon>Paraneoptera</taxon>
        <taxon>Hemiptera</taxon>
        <taxon>Heteroptera</taxon>
        <taxon>Panheteroptera</taxon>
        <taxon>Cimicomorpha</taxon>
        <taxon>Miridae</taxon>
        <taxon>Mirini</taxon>
        <taxon>Lygus</taxon>
    </lineage>
</organism>
<dbReference type="AlphaFoldDB" id="A0A146M6X2"/>
<dbReference type="EMBL" id="GDHC01003440">
    <property type="protein sequence ID" value="JAQ15189.1"/>
    <property type="molecule type" value="Transcribed_RNA"/>
</dbReference>
<evidence type="ECO:0000256" key="1">
    <source>
        <dbReference type="SAM" id="Coils"/>
    </source>
</evidence>
<evidence type="ECO:0000313" key="2">
    <source>
        <dbReference type="EMBL" id="JAQ15189.1"/>
    </source>
</evidence>
<protein>
    <submittedName>
        <fullName evidence="2">Uncharacterized protein</fullName>
    </submittedName>
</protein>
<accession>A0A146M6X2</accession>
<keyword evidence="1" id="KW-0175">Coiled coil</keyword>
<feature type="non-terminal residue" evidence="2">
    <location>
        <position position="320"/>
    </location>
</feature>